<evidence type="ECO:0000256" key="8">
    <source>
        <dbReference type="SAM" id="MobiDB-lite"/>
    </source>
</evidence>
<keyword evidence="3 7" id="KW-0863">Zinc-finger</keyword>
<dbReference type="VEuPathDB" id="VectorBase:ACHR009593"/>
<feature type="compositionally biased region" description="Polar residues" evidence="8">
    <location>
        <begin position="357"/>
        <end position="374"/>
    </location>
</feature>
<organism evidence="10 11">
    <name type="scientific">Anopheles christyi</name>
    <dbReference type="NCBI Taxonomy" id="43041"/>
    <lineage>
        <taxon>Eukaryota</taxon>
        <taxon>Metazoa</taxon>
        <taxon>Ecdysozoa</taxon>
        <taxon>Arthropoda</taxon>
        <taxon>Hexapoda</taxon>
        <taxon>Insecta</taxon>
        <taxon>Pterygota</taxon>
        <taxon>Neoptera</taxon>
        <taxon>Endopterygota</taxon>
        <taxon>Diptera</taxon>
        <taxon>Nematocera</taxon>
        <taxon>Culicoidea</taxon>
        <taxon>Culicidae</taxon>
        <taxon>Anophelinae</taxon>
        <taxon>Anopheles</taxon>
    </lineage>
</organism>
<reference evidence="10" key="2">
    <citation type="submission" date="2020-05" db="UniProtKB">
        <authorList>
            <consortium name="EnsemblMetazoa"/>
        </authorList>
    </citation>
    <scope>IDENTIFICATION</scope>
    <source>
        <strain evidence="10">ACHKN1017</strain>
    </source>
</reference>
<keyword evidence="6" id="KW-0804">Transcription</keyword>
<dbReference type="InterPro" id="IPR013087">
    <property type="entry name" value="Znf_C2H2_type"/>
</dbReference>
<feature type="region of interest" description="Disordered" evidence="8">
    <location>
        <begin position="353"/>
        <end position="386"/>
    </location>
</feature>
<keyword evidence="1" id="KW-0479">Metal-binding</keyword>
<dbReference type="GO" id="GO:0008270">
    <property type="term" value="F:zinc ion binding"/>
    <property type="evidence" value="ECO:0007669"/>
    <property type="project" value="UniProtKB-KW"/>
</dbReference>
<dbReference type="GO" id="GO:0000981">
    <property type="term" value="F:DNA-binding transcription factor activity, RNA polymerase II-specific"/>
    <property type="evidence" value="ECO:0007669"/>
    <property type="project" value="TreeGrafter"/>
</dbReference>
<dbReference type="PANTHER" id="PTHR23235:SF49">
    <property type="entry name" value="WILMS TUMOR PROTEIN"/>
    <property type="match status" value="1"/>
</dbReference>
<dbReference type="FunFam" id="3.30.160.60:FF:000032">
    <property type="entry name" value="Krueppel-like factor 4"/>
    <property type="match status" value="1"/>
</dbReference>
<dbReference type="GO" id="GO:0000978">
    <property type="term" value="F:RNA polymerase II cis-regulatory region sequence-specific DNA binding"/>
    <property type="evidence" value="ECO:0007669"/>
    <property type="project" value="TreeGrafter"/>
</dbReference>
<dbReference type="EnsemblMetazoa" id="ACHR009593-RA">
    <property type="protein sequence ID" value="ACHR009593-PA"/>
    <property type="gene ID" value="ACHR009593"/>
</dbReference>
<evidence type="ECO:0000313" key="10">
    <source>
        <dbReference type="EnsemblMetazoa" id="ACHR009593-PA"/>
    </source>
</evidence>
<dbReference type="Pfam" id="PF00096">
    <property type="entry name" value="zf-C2H2"/>
    <property type="match status" value="3"/>
</dbReference>
<feature type="domain" description="C2H2-type" evidence="9">
    <location>
        <begin position="309"/>
        <end position="336"/>
    </location>
</feature>
<evidence type="ECO:0000256" key="5">
    <source>
        <dbReference type="ARBA" id="ARBA00023015"/>
    </source>
</evidence>
<keyword evidence="11" id="KW-1185">Reference proteome</keyword>
<dbReference type="InterPro" id="IPR036236">
    <property type="entry name" value="Znf_C2H2_sf"/>
</dbReference>
<keyword evidence="4" id="KW-0862">Zinc</keyword>
<evidence type="ECO:0000256" key="2">
    <source>
        <dbReference type="ARBA" id="ARBA00022737"/>
    </source>
</evidence>
<dbReference type="Proteomes" id="UP000075881">
    <property type="component" value="Unassembled WGS sequence"/>
</dbReference>
<evidence type="ECO:0000259" key="9">
    <source>
        <dbReference type="PROSITE" id="PS50157"/>
    </source>
</evidence>
<dbReference type="AlphaFoldDB" id="A0A182KFQ5"/>
<evidence type="ECO:0000256" key="7">
    <source>
        <dbReference type="PROSITE-ProRule" id="PRU00042"/>
    </source>
</evidence>
<evidence type="ECO:0000256" key="1">
    <source>
        <dbReference type="ARBA" id="ARBA00022723"/>
    </source>
</evidence>
<dbReference type="PANTHER" id="PTHR23235">
    <property type="entry name" value="KRUEPPEL-LIKE TRANSCRIPTION FACTOR"/>
    <property type="match status" value="1"/>
</dbReference>
<feature type="domain" description="C2H2-type" evidence="9">
    <location>
        <begin position="391"/>
        <end position="420"/>
    </location>
</feature>
<feature type="domain" description="C2H2-type" evidence="9">
    <location>
        <begin position="451"/>
        <end position="478"/>
    </location>
</feature>
<dbReference type="SUPFAM" id="SSF57667">
    <property type="entry name" value="beta-beta-alpha zinc fingers"/>
    <property type="match status" value="4"/>
</dbReference>
<proteinExistence type="predicted"/>
<reference evidence="11" key="1">
    <citation type="submission" date="2013-03" db="EMBL/GenBank/DDBJ databases">
        <title>The Genome Sequence of Anopheles christyi ACHKN1017.</title>
        <authorList>
            <consortium name="The Broad Institute Genomics Platform"/>
            <person name="Neafsey D.E."/>
            <person name="Besansky N."/>
            <person name="Walker B."/>
            <person name="Young S.K."/>
            <person name="Zeng Q."/>
            <person name="Gargeya S."/>
            <person name="Fitzgerald M."/>
            <person name="Haas B."/>
            <person name="Abouelleil A."/>
            <person name="Allen A.W."/>
            <person name="Alvarado L."/>
            <person name="Arachchi H.M."/>
            <person name="Berlin A.M."/>
            <person name="Chapman S.B."/>
            <person name="Gainer-Dewar J."/>
            <person name="Goldberg J."/>
            <person name="Griggs A."/>
            <person name="Gujja S."/>
            <person name="Hansen M."/>
            <person name="Howarth C."/>
            <person name="Imamovic A."/>
            <person name="Ireland A."/>
            <person name="Larimer J."/>
            <person name="McCowan C."/>
            <person name="Murphy C."/>
            <person name="Pearson M."/>
            <person name="Poon T.W."/>
            <person name="Priest M."/>
            <person name="Roberts A."/>
            <person name="Saif S."/>
            <person name="Shea T."/>
            <person name="Sisk P."/>
            <person name="Sykes S."/>
            <person name="Wortman J."/>
            <person name="Nusbaum C."/>
            <person name="Birren B."/>
        </authorList>
    </citation>
    <scope>NUCLEOTIDE SEQUENCE [LARGE SCALE GENOMIC DNA]</scope>
    <source>
        <strain evidence="11">ACHKN1017</strain>
    </source>
</reference>
<protein>
    <recommendedName>
        <fullName evidence="9">C2H2-type domain-containing protein</fullName>
    </recommendedName>
</protein>
<evidence type="ECO:0000313" key="11">
    <source>
        <dbReference type="Proteomes" id="UP000075881"/>
    </source>
</evidence>
<name>A0A182KFQ5_9DIPT</name>
<dbReference type="PROSITE" id="PS50157">
    <property type="entry name" value="ZINC_FINGER_C2H2_2"/>
    <property type="match status" value="7"/>
</dbReference>
<evidence type="ECO:0000256" key="6">
    <source>
        <dbReference type="ARBA" id="ARBA00023163"/>
    </source>
</evidence>
<evidence type="ECO:0000256" key="3">
    <source>
        <dbReference type="ARBA" id="ARBA00022771"/>
    </source>
</evidence>
<dbReference type="Gene3D" id="3.30.160.60">
    <property type="entry name" value="Classic Zinc Finger"/>
    <property type="match status" value="7"/>
</dbReference>
<feature type="domain" description="C2H2-type" evidence="9">
    <location>
        <begin position="421"/>
        <end position="450"/>
    </location>
</feature>
<dbReference type="STRING" id="43041.A0A182KFQ5"/>
<keyword evidence="5" id="KW-0805">Transcription regulation</keyword>
<accession>A0A182KFQ5</accession>
<dbReference type="FunFam" id="3.30.160.60:FF:000007">
    <property type="entry name" value="Basic krueppel-like factor 3"/>
    <property type="match status" value="1"/>
</dbReference>
<dbReference type="SMART" id="SM00355">
    <property type="entry name" value="ZnF_C2H2"/>
    <property type="match status" value="7"/>
</dbReference>
<feature type="domain" description="C2H2-type" evidence="9">
    <location>
        <begin position="55"/>
        <end position="84"/>
    </location>
</feature>
<feature type="domain" description="C2H2-type" evidence="9">
    <location>
        <begin position="279"/>
        <end position="308"/>
    </location>
</feature>
<keyword evidence="2" id="KW-0677">Repeat</keyword>
<dbReference type="PROSITE" id="PS00028">
    <property type="entry name" value="ZINC_FINGER_C2H2_1"/>
    <property type="match status" value="7"/>
</dbReference>
<evidence type="ECO:0000256" key="4">
    <source>
        <dbReference type="ARBA" id="ARBA00022833"/>
    </source>
</evidence>
<feature type="domain" description="C2H2-type" evidence="9">
    <location>
        <begin position="249"/>
        <end position="278"/>
    </location>
</feature>
<sequence length="494" mass="56118">MERGDSDPAVSSSSTGVTVLQYLLQNESTVVGGESLSAGSTNSTAIGAGPSVRIYPCTQPGCKKLYLNEEHLKAHEKYHSGDVLCDWKRAANVKSNKSVAVESAEEQQPSGLRFLLQNEHLEVVPETQAHFDEIIEEEVVEESLDDEDEREYVGETVLHGAETLDDSLIQYDGDEIAEYEQRPFNEAEFEDSIIQYDGSDLEEIEVVDVKTQQDVINDTDDEANDDDDADDNIFGEEKQLTYSSKERKYACEWPRCGKTYIKVSHLRVHERSHTGELPFACSWTGCKQRFARTETLNRHLVTHTSDRNHNCRWCEKRFHRRDHLLVHVRRHNLPNSEFQQLFPGVKVSKALSKEETSTSATSPPIEETSSNTVQAEPATPTVPDSDSARTFRCTYEGCAKSYTRQSHLKAHELLHTGTLPFLCPWENCGAAFARSYELSRHRRMHSGERKFVCHICQQAFIRSDHLSCHVKRHTFQAVRVKRCGEDVKIKLKVK</sequence>